<sequence>MQYGKVIAYVLRQLRKHEQNYPTPNLEDHNSLQYIFRQKELNLRQRLWLELLKDYDVDILYHPGKANVVADALSRRSIGILFYLGVEKHALAQELHQLASLGVRMLEADDSGITIQDTSISSLLLEVKARQQEDPRLEKLRAKAQDQ</sequence>
<dbReference type="AlphaFoldDB" id="A0AAF0PTA9"/>
<gene>
    <name evidence="1" type="ORF">MTR67_002250</name>
</gene>
<evidence type="ECO:0000313" key="2">
    <source>
        <dbReference type="Proteomes" id="UP001234989"/>
    </source>
</evidence>
<reference evidence="1" key="1">
    <citation type="submission" date="2023-08" db="EMBL/GenBank/DDBJ databases">
        <title>A de novo genome assembly of Solanum verrucosum Schlechtendal, a Mexican diploid species geographically isolated from the other diploid A-genome species in potato relatives.</title>
        <authorList>
            <person name="Hosaka K."/>
        </authorList>
    </citation>
    <scope>NUCLEOTIDE SEQUENCE</scope>
    <source>
        <tissue evidence="1">Young leaves</tissue>
    </source>
</reference>
<dbReference type="SUPFAM" id="SSF56672">
    <property type="entry name" value="DNA/RNA polymerases"/>
    <property type="match status" value="1"/>
</dbReference>
<organism evidence="1 2">
    <name type="scientific">Solanum verrucosum</name>
    <dbReference type="NCBI Taxonomy" id="315347"/>
    <lineage>
        <taxon>Eukaryota</taxon>
        <taxon>Viridiplantae</taxon>
        <taxon>Streptophyta</taxon>
        <taxon>Embryophyta</taxon>
        <taxon>Tracheophyta</taxon>
        <taxon>Spermatophyta</taxon>
        <taxon>Magnoliopsida</taxon>
        <taxon>eudicotyledons</taxon>
        <taxon>Gunneridae</taxon>
        <taxon>Pentapetalae</taxon>
        <taxon>asterids</taxon>
        <taxon>lamiids</taxon>
        <taxon>Solanales</taxon>
        <taxon>Solanaceae</taxon>
        <taxon>Solanoideae</taxon>
        <taxon>Solaneae</taxon>
        <taxon>Solanum</taxon>
    </lineage>
</organism>
<dbReference type="InterPro" id="IPR043502">
    <property type="entry name" value="DNA/RNA_pol_sf"/>
</dbReference>
<dbReference type="PANTHER" id="PTHR34072:SF59">
    <property type="entry name" value="CCHC-TYPE INTEGRASE"/>
    <property type="match status" value="1"/>
</dbReference>
<evidence type="ECO:0000313" key="1">
    <source>
        <dbReference type="EMBL" id="WMV08865.1"/>
    </source>
</evidence>
<accession>A0AAF0PTA9</accession>
<proteinExistence type="predicted"/>
<dbReference type="EMBL" id="CP133612">
    <property type="protein sequence ID" value="WMV08865.1"/>
    <property type="molecule type" value="Genomic_DNA"/>
</dbReference>
<name>A0AAF0PTA9_SOLVR</name>
<dbReference type="Proteomes" id="UP001234989">
    <property type="component" value="Chromosome 1"/>
</dbReference>
<protein>
    <submittedName>
        <fullName evidence="1">Uncharacterized protein</fullName>
    </submittedName>
</protein>
<dbReference type="PANTHER" id="PTHR34072">
    <property type="entry name" value="ENZYMATIC POLYPROTEIN-RELATED"/>
    <property type="match status" value="1"/>
</dbReference>
<keyword evidence="2" id="KW-1185">Reference proteome</keyword>